<dbReference type="Proteomes" id="UP001479436">
    <property type="component" value="Unassembled WGS sequence"/>
</dbReference>
<evidence type="ECO:0000256" key="10">
    <source>
        <dbReference type="SAM" id="Phobius"/>
    </source>
</evidence>
<dbReference type="Gene3D" id="3.40.850.10">
    <property type="entry name" value="Kinesin motor domain"/>
    <property type="match status" value="1"/>
</dbReference>
<evidence type="ECO:0000256" key="7">
    <source>
        <dbReference type="ARBA" id="ARBA00023203"/>
    </source>
</evidence>
<dbReference type="Pfam" id="PF00063">
    <property type="entry name" value="Myosin_head"/>
    <property type="match status" value="1"/>
</dbReference>
<dbReference type="SUPFAM" id="SSF52540">
    <property type="entry name" value="P-loop containing nucleoside triphosphate hydrolases"/>
    <property type="match status" value="1"/>
</dbReference>
<feature type="transmembrane region" description="Helical" evidence="10">
    <location>
        <begin position="874"/>
        <end position="893"/>
    </location>
</feature>
<evidence type="ECO:0000256" key="6">
    <source>
        <dbReference type="ARBA" id="ARBA00023180"/>
    </source>
</evidence>
<evidence type="ECO:0000256" key="1">
    <source>
        <dbReference type="ARBA" id="ARBA00004651"/>
    </source>
</evidence>
<dbReference type="SMART" id="SM00242">
    <property type="entry name" value="MYSc"/>
    <property type="match status" value="1"/>
</dbReference>
<dbReference type="Gene3D" id="1.20.120.720">
    <property type="entry name" value="Myosin VI head, motor domain, U50 subdomain"/>
    <property type="match status" value="1"/>
</dbReference>
<feature type="region of interest" description="Disordered" evidence="9">
    <location>
        <begin position="756"/>
        <end position="778"/>
    </location>
</feature>
<evidence type="ECO:0000256" key="3">
    <source>
        <dbReference type="ARBA" id="ARBA00022840"/>
    </source>
</evidence>
<feature type="domain" description="Myosin motor" evidence="11">
    <location>
        <begin position="11"/>
        <end position="732"/>
    </location>
</feature>
<dbReference type="Gene3D" id="1.20.58.530">
    <property type="match status" value="1"/>
</dbReference>
<evidence type="ECO:0000256" key="2">
    <source>
        <dbReference type="ARBA" id="ARBA00022741"/>
    </source>
</evidence>
<comment type="similarity">
    <text evidence="8">Belongs to the TRAFAC class myosin-kinesin ATPase superfamily. Myosin family.</text>
</comment>
<dbReference type="InterPro" id="IPR001609">
    <property type="entry name" value="Myosin_head_motor_dom-like"/>
</dbReference>
<dbReference type="Gene3D" id="1.10.10.820">
    <property type="match status" value="1"/>
</dbReference>
<feature type="region of interest" description="Disordered" evidence="9">
    <location>
        <begin position="559"/>
        <end position="599"/>
    </location>
</feature>
<dbReference type="PANTHER" id="PTHR13140">
    <property type="entry name" value="MYOSIN"/>
    <property type="match status" value="1"/>
</dbReference>
<evidence type="ECO:0000256" key="8">
    <source>
        <dbReference type="PROSITE-ProRule" id="PRU00782"/>
    </source>
</evidence>
<dbReference type="SUPFAM" id="SSF55856">
    <property type="entry name" value="Cytochrome b5-like heme/steroid binding domain"/>
    <property type="match status" value="1"/>
</dbReference>
<dbReference type="InterPro" id="IPR027417">
    <property type="entry name" value="P-loop_NTPase"/>
</dbReference>
<dbReference type="InterPro" id="IPR036037">
    <property type="entry name" value="MYSc_Myo17"/>
</dbReference>
<feature type="binding site" evidence="8">
    <location>
        <begin position="112"/>
        <end position="119"/>
    </location>
    <ligand>
        <name>ATP</name>
        <dbReference type="ChEBI" id="CHEBI:30616"/>
    </ligand>
</feature>
<dbReference type="Pfam" id="PF03142">
    <property type="entry name" value="Chitin_synth_2"/>
    <property type="match status" value="1"/>
</dbReference>
<comment type="caution">
    <text evidence="12">The sequence shown here is derived from an EMBL/GenBank/DDBJ whole genome shotgun (WGS) entry which is preliminary data.</text>
</comment>
<dbReference type="PRINTS" id="PR00193">
    <property type="entry name" value="MYOSINHEAVY"/>
</dbReference>
<proteinExistence type="inferred from homology"/>
<organism evidence="12 13">
    <name type="scientific">Basidiobolus ranarum</name>
    <dbReference type="NCBI Taxonomy" id="34480"/>
    <lineage>
        <taxon>Eukaryota</taxon>
        <taxon>Fungi</taxon>
        <taxon>Fungi incertae sedis</taxon>
        <taxon>Zoopagomycota</taxon>
        <taxon>Entomophthoromycotina</taxon>
        <taxon>Basidiobolomycetes</taxon>
        <taxon>Basidiobolales</taxon>
        <taxon>Basidiobolaceae</taxon>
        <taxon>Basidiobolus</taxon>
    </lineage>
</organism>
<reference evidence="12 13" key="1">
    <citation type="submission" date="2023-04" db="EMBL/GenBank/DDBJ databases">
        <title>Genome of Basidiobolus ranarum AG-B5.</title>
        <authorList>
            <person name="Stajich J.E."/>
            <person name="Carter-House D."/>
            <person name="Gryganskyi A."/>
        </authorList>
    </citation>
    <scope>NUCLEOTIDE SEQUENCE [LARGE SCALE GENOMIC DNA]</scope>
    <source>
        <strain evidence="12 13">AG-B5</strain>
    </source>
</reference>
<keyword evidence="3 8" id="KW-0067">ATP-binding</keyword>
<evidence type="ECO:0000256" key="9">
    <source>
        <dbReference type="SAM" id="MobiDB-lite"/>
    </source>
</evidence>
<keyword evidence="7 8" id="KW-0009">Actin-binding</keyword>
<keyword evidence="10" id="KW-0472">Membrane</keyword>
<dbReference type="PROSITE" id="PS51456">
    <property type="entry name" value="MYOSIN_MOTOR"/>
    <property type="match status" value="1"/>
</dbReference>
<keyword evidence="4 8" id="KW-0518">Myosin</keyword>
<dbReference type="PANTHER" id="PTHR13140:SF550">
    <property type="entry name" value="MYOSIN-IIIB ISOFORM X1"/>
    <property type="match status" value="1"/>
</dbReference>
<accession>A0ABR2WMP2</accession>
<dbReference type="EMBL" id="JASJQH010000843">
    <property type="protein sequence ID" value="KAK9762751.1"/>
    <property type="molecule type" value="Genomic_DNA"/>
</dbReference>
<feature type="compositionally biased region" description="Basic and acidic residues" evidence="9">
    <location>
        <begin position="586"/>
        <end position="595"/>
    </location>
</feature>
<feature type="transmembrane region" description="Helical" evidence="10">
    <location>
        <begin position="1168"/>
        <end position="1190"/>
    </location>
</feature>
<evidence type="ECO:0000256" key="4">
    <source>
        <dbReference type="ARBA" id="ARBA00023123"/>
    </source>
</evidence>
<evidence type="ECO:0000256" key="5">
    <source>
        <dbReference type="ARBA" id="ARBA00023175"/>
    </source>
</evidence>
<dbReference type="InterPro" id="IPR036961">
    <property type="entry name" value="Kinesin_motor_dom_sf"/>
</dbReference>
<keyword evidence="10" id="KW-0812">Transmembrane</keyword>
<evidence type="ECO:0000313" key="12">
    <source>
        <dbReference type="EMBL" id="KAK9762751.1"/>
    </source>
</evidence>
<gene>
    <name evidence="12" type="ORF">K7432_011207</name>
</gene>
<keyword evidence="6" id="KW-0325">Glycoprotein</keyword>
<keyword evidence="13" id="KW-1185">Reference proteome</keyword>
<dbReference type="CDD" id="cd14879">
    <property type="entry name" value="MYSc_Myo17"/>
    <property type="match status" value="1"/>
</dbReference>
<sequence length="1233" mass="139002">MTSKYSNGSGASCEDLTQLSSIGEDTILRVLQERFEHQEHYTKINSSALVFVNPFGQSDVNNEALTQQYAEVCYRDTSGSPPILPPHIFELASQAYLHLRRSGIDQTIILNGSSGSGKTEAYKSIIRQLCQLASHGKKEVKVHSQIQQAQTVLEAFGNAKTTLNHNASRYGMFQEVQYNARGKLIGAKTLSYLLEKSRVTDTPVNERNFNAFYYLLSGATTDERSALGIHDLMHYPYLSQTSNDPADGEVDASKFQELRNAMKGLGLKTKIQVQIFRLLATILQLGTLIFVDDNTGEESCSIKNMDVLEQIAEGLGVSTSALMDTLIFKSKYIGKDVCTVFLDARGAAEQRDALSRALYSLMFTWIVEAINTRICHEEPSNFIGILDQFGFQASKENNFEQFCMNFANEKVHNMILHRIFDYSVGINAELREENITLPELAYMDNSGCIELLCGNGDSMIDYLEEVCQEESNEDTTNLVLGLNNSFSRHSSFRTSPHGSEFGINHYAGTVQYSLDKFVEKNRDVLDADFVTLFRGVQPCTNAFVTELFSSAAIATESHPRSKDTIVSAQQPTKPMRQPSRRYKKRPSPENKESKSQKSTTVLKQLNSTLSDIFGTIDETHVWLMILIKSNEQQASGRFDPKLVTAQLRTYLLNSITSRLVTDFTASFQYAEFLERYDSIFEQLDLDNTRDPREKIEAVKMISGWKDYDLSIGSSSRVFLSEQVWKELEDSLRSMEKEERAAHKVRNVGDGIRDDESLASGFNHQTSRGAAHPGAYLNPPKYGSETVSGYFEDNASYYSEEDYQGNKSVPTRGGYGHYGEDEASAYGSERGSKNEAGNVFAGDIELQKAQEVKAIPAPVEEDRPMTKGRRSWMCLTWALTWWIPTFMISMCGMKRPDVQIAWREKVALCILILLMWGIMMFFIIGLGLILCPRVYYYTLQDVGYHTGTGDEFVSLKGMVYDVSNFIKQGHGHTTNKPTGVTLEDFQPYFQYPGNAVDYSFSIPIGVTCPGFTIPTTFKFAVNDTSNPPPVRADHTIGQTSAVPSAMDDPQWFYTTALPRLGRMKKGDLVYDMKTLNENSQMGYRKWKVINGRVYDLTVYIKTAIETPAFEFMDKNVKMIFNENSGSVDITERWNNFFKSKEEYPYIMNCLNKQFYVGLVDTRESVKCKVAYWIPVAFAIILCAAIVVKFLAALQLTSKRRPEDLDKFVICQVPCYTEDEDSLRKTIDSLAGVQY</sequence>
<name>A0ABR2WMP2_9FUNG</name>
<feature type="non-terminal residue" evidence="12">
    <location>
        <position position="1233"/>
    </location>
</feature>
<feature type="region of interest" description="Actin-binding" evidence="8">
    <location>
        <begin position="609"/>
        <end position="631"/>
    </location>
</feature>
<evidence type="ECO:0000259" key="11">
    <source>
        <dbReference type="PROSITE" id="PS51456"/>
    </source>
</evidence>
<dbReference type="InterPro" id="IPR036400">
    <property type="entry name" value="Cyt_B5-like_heme/steroid_sf"/>
</dbReference>
<feature type="transmembrane region" description="Helical" evidence="10">
    <location>
        <begin position="905"/>
        <end position="929"/>
    </location>
</feature>
<protein>
    <recommendedName>
        <fullName evidence="11">Myosin motor domain-containing protein</fullName>
    </recommendedName>
</protein>
<evidence type="ECO:0000313" key="13">
    <source>
        <dbReference type="Proteomes" id="UP001479436"/>
    </source>
</evidence>
<keyword evidence="10" id="KW-1133">Transmembrane helix</keyword>
<keyword evidence="5 8" id="KW-0505">Motor protein</keyword>
<comment type="subcellular location">
    <subcellularLocation>
        <location evidence="1">Cell membrane</location>
        <topology evidence="1">Multi-pass membrane protein</topology>
    </subcellularLocation>
</comment>
<keyword evidence="2 8" id="KW-0547">Nucleotide-binding</keyword>